<keyword evidence="1" id="KW-1133">Transmembrane helix</keyword>
<gene>
    <name evidence="2" type="ORF">FIU01_05480</name>
</gene>
<evidence type="ECO:0008006" key="4">
    <source>
        <dbReference type="Google" id="ProtNLM"/>
    </source>
</evidence>
<keyword evidence="3" id="KW-1185">Reference proteome</keyword>
<protein>
    <recommendedName>
        <fullName evidence="4">DUF2069 domain-containing protein</fullName>
    </recommendedName>
</protein>
<sequence>MPISFRAASLLVGLTGAAIAIGFEWYAATGWLFLTERTGLLITLWTMLPYVMMSLGGYFFHRRDIQKHWLSFCAFEVLVVAWIYLQTIVIYPDPQGALIFLFLPLLQAGLNLAVGVVFYYLQYRSDQQH</sequence>
<dbReference type="OrthoDB" id="8538728at2"/>
<feature type="transmembrane region" description="Helical" evidence="1">
    <location>
        <begin position="40"/>
        <end position="60"/>
    </location>
</feature>
<dbReference type="AlphaFoldDB" id="A0A5B8CRV1"/>
<dbReference type="EMBL" id="CP040946">
    <property type="protein sequence ID" value="QDC44028.1"/>
    <property type="molecule type" value="Genomic_DNA"/>
</dbReference>
<dbReference type="Proteomes" id="UP000311008">
    <property type="component" value="Chromosome"/>
</dbReference>
<organism evidence="2 3">
    <name type="scientific">Methylophilus medardicus</name>
    <dbReference type="NCBI Taxonomy" id="2588534"/>
    <lineage>
        <taxon>Bacteria</taxon>
        <taxon>Pseudomonadati</taxon>
        <taxon>Pseudomonadota</taxon>
        <taxon>Betaproteobacteria</taxon>
        <taxon>Nitrosomonadales</taxon>
        <taxon>Methylophilaceae</taxon>
        <taxon>Methylophilus</taxon>
    </lineage>
</organism>
<dbReference type="RefSeq" id="WP_140003369.1">
    <property type="nucleotide sequence ID" value="NZ_CP040946.1"/>
</dbReference>
<keyword evidence="1" id="KW-0472">Membrane</keyword>
<name>A0A5B8CRV1_9PROT</name>
<accession>A0A5B8CRV1</accession>
<evidence type="ECO:0000313" key="3">
    <source>
        <dbReference type="Proteomes" id="UP000311008"/>
    </source>
</evidence>
<feature type="transmembrane region" description="Helical" evidence="1">
    <location>
        <begin position="97"/>
        <end position="121"/>
    </location>
</feature>
<feature type="transmembrane region" description="Helical" evidence="1">
    <location>
        <begin position="7"/>
        <end position="28"/>
    </location>
</feature>
<evidence type="ECO:0000313" key="2">
    <source>
        <dbReference type="EMBL" id="QDC44028.1"/>
    </source>
</evidence>
<dbReference type="KEGG" id="mmec:FIU01_05480"/>
<reference evidence="3" key="1">
    <citation type="journal article" date="2019" name="ISME J.">
        <title>Evolution in action: habitat transition from sediment to the pelagial leads to genome streamlining in Methylophilaceae.</title>
        <authorList>
            <person name="Salcher M."/>
            <person name="Schaefle D."/>
            <person name="Kaspar M."/>
            <person name="Neuenschwander S.M."/>
            <person name="Ghai R."/>
        </authorList>
    </citation>
    <scope>NUCLEOTIDE SEQUENCE [LARGE SCALE GENOMIC DNA]</scope>
    <source>
        <strain evidence="3">MMS-M-51</strain>
    </source>
</reference>
<keyword evidence="1" id="KW-0812">Transmembrane</keyword>
<evidence type="ECO:0000256" key="1">
    <source>
        <dbReference type="SAM" id="Phobius"/>
    </source>
</evidence>
<proteinExistence type="predicted"/>
<feature type="transmembrane region" description="Helical" evidence="1">
    <location>
        <begin position="72"/>
        <end position="91"/>
    </location>
</feature>